<dbReference type="AlphaFoldDB" id="A0A0M0JVR7"/>
<keyword evidence="2" id="KW-1133">Transmembrane helix</keyword>
<dbReference type="EMBL" id="JWZX01002166">
    <property type="protein sequence ID" value="KOO30776.1"/>
    <property type="molecule type" value="Genomic_DNA"/>
</dbReference>
<keyword evidence="2" id="KW-0472">Membrane</keyword>
<sequence>MMLPAEQSADAAAGREGRFFACRDASANGACHDEGPGSAEGGGADRPVLAILRYLASCLRVSGRTAYVARDATTWDAAGPSGTALALSAIALARLQGGVPLSLLANVEKLANHVGAGGFGYGGGAAGLSGASLHEGFALADYDAASGSIAADIELIALLPRARRVGMGIEPGASLRAMAAPALVFGNDGATFAIVVISFGAACAVAWGLLRAVSDPHGSKRGLQRLPDAPEYPEPADSPGSQAGGYPPTSEPTTAAAHRDIGLEAEGPRQMKPLW</sequence>
<accession>A0A0M0JVR7</accession>
<keyword evidence="2" id="KW-0812">Transmembrane</keyword>
<reference evidence="4" key="1">
    <citation type="journal article" date="2015" name="PLoS Genet.">
        <title>Genome Sequence and Transcriptome Analyses of Chrysochromulina tobin: Metabolic Tools for Enhanced Algal Fitness in the Prominent Order Prymnesiales (Haptophyceae).</title>
        <authorList>
            <person name="Hovde B.T."/>
            <person name="Deodato C.R."/>
            <person name="Hunsperger H.M."/>
            <person name="Ryken S.A."/>
            <person name="Yost W."/>
            <person name="Jha R.K."/>
            <person name="Patterson J."/>
            <person name="Monnat R.J. Jr."/>
            <person name="Barlow S.B."/>
            <person name="Starkenburg S.R."/>
            <person name="Cattolico R.A."/>
        </authorList>
    </citation>
    <scope>NUCLEOTIDE SEQUENCE</scope>
    <source>
        <strain evidence="4">CCMP291</strain>
    </source>
</reference>
<gene>
    <name evidence="3" type="ORF">Ctob_011452</name>
</gene>
<feature type="transmembrane region" description="Helical" evidence="2">
    <location>
        <begin position="190"/>
        <end position="210"/>
    </location>
</feature>
<proteinExistence type="predicted"/>
<protein>
    <submittedName>
        <fullName evidence="3">Uncharacterized protein</fullName>
    </submittedName>
</protein>
<evidence type="ECO:0000256" key="2">
    <source>
        <dbReference type="SAM" id="Phobius"/>
    </source>
</evidence>
<organism evidence="3 4">
    <name type="scientific">Chrysochromulina tobinii</name>
    <dbReference type="NCBI Taxonomy" id="1460289"/>
    <lineage>
        <taxon>Eukaryota</taxon>
        <taxon>Haptista</taxon>
        <taxon>Haptophyta</taxon>
        <taxon>Prymnesiophyceae</taxon>
        <taxon>Prymnesiales</taxon>
        <taxon>Chrysochromulinaceae</taxon>
        <taxon>Chrysochromulina</taxon>
    </lineage>
</organism>
<evidence type="ECO:0000313" key="3">
    <source>
        <dbReference type="EMBL" id="KOO30776.1"/>
    </source>
</evidence>
<feature type="region of interest" description="Disordered" evidence="1">
    <location>
        <begin position="217"/>
        <end position="275"/>
    </location>
</feature>
<feature type="compositionally biased region" description="Basic and acidic residues" evidence="1">
    <location>
        <begin position="257"/>
        <end position="269"/>
    </location>
</feature>
<name>A0A0M0JVR7_9EUKA</name>
<comment type="caution">
    <text evidence="3">The sequence shown here is derived from an EMBL/GenBank/DDBJ whole genome shotgun (WGS) entry which is preliminary data.</text>
</comment>
<evidence type="ECO:0000313" key="4">
    <source>
        <dbReference type="Proteomes" id="UP000037460"/>
    </source>
</evidence>
<dbReference type="Proteomes" id="UP000037460">
    <property type="component" value="Unassembled WGS sequence"/>
</dbReference>
<keyword evidence="4" id="KW-1185">Reference proteome</keyword>
<evidence type="ECO:0000256" key="1">
    <source>
        <dbReference type="SAM" id="MobiDB-lite"/>
    </source>
</evidence>